<sequence length="383" mass="42717">MTFSPFRIDVSDEILDDLRARLTRTRFTSRSGDQPWQAGTDPDYLRHLVSYWVDGFNWRAREAELNALPHYQTQIGGRRLHFLRVAGARPKGAPAPLPLILSHGWPSSFVEMLPLVDRLTNPARHGGDPADAFDVVVPSLPGFLYSELPKGPLTRATMAQTMHLLMTDVLGYQRYGAFGGDVGGVVTGWLGALYPEQVVGIHMIHPPFPASFDSRPLSPAEQAFLDAEAVYDQTDGGYSAIMGTRPDTIAAALVDSPAGLAAWLVDKYRDWSDNHGDLESRFDRDTLLTIITLYWASGTIGSSFRQYFDYARNSPRPDITVPAAFTVSTEPSMVNFPREMTERACTDIRHWSEPGRGGHFMPLEEPDLLAGELRRFFTSLRPY</sequence>
<dbReference type="AlphaFoldDB" id="A0A1C6V552"/>
<evidence type="ECO:0000256" key="2">
    <source>
        <dbReference type="ARBA" id="ARBA00022797"/>
    </source>
</evidence>
<feature type="active site" description="Nucleophile" evidence="4">
    <location>
        <position position="181"/>
    </location>
</feature>
<dbReference type="GO" id="GO:0004301">
    <property type="term" value="F:epoxide hydrolase activity"/>
    <property type="evidence" value="ECO:0007669"/>
    <property type="project" value="TreeGrafter"/>
</dbReference>
<dbReference type="Gene3D" id="3.40.50.1820">
    <property type="entry name" value="alpha/beta hydrolase"/>
    <property type="match status" value="1"/>
</dbReference>
<keyword evidence="2" id="KW-0058">Aromatic hydrocarbons catabolism</keyword>
<evidence type="ECO:0000256" key="3">
    <source>
        <dbReference type="ARBA" id="ARBA00022801"/>
    </source>
</evidence>
<reference evidence="7" key="1">
    <citation type="submission" date="2016-06" db="EMBL/GenBank/DDBJ databases">
        <authorList>
            <person name="Varghese N."/>
            <person name="Submissions Spin"/>
        </authorList>
    </citation>
    <scope>NUCLEOTIDE SEQUENCE [LARGE SCALE GENOMIC DNA]</scope>
    <source>
        <strain evidence="7">DSM 43903</strain>
    </source>
</reference>
<dbReference type="InterPro" id="IPR029058">
    <property type="entry name" value="AB_hydrolase_fold"/>
</dbReference>
<dbReference type="PANTHER" id="PTHR21661">
    <property type="entry name" value="EPOXIDE HYDROLASE 1-RELATED"/>
    <property type="match status" value="1"/>
</dbReference>
<dbReference type="InterPro" id="IPR000639">
    <property type="entry name" value="Epox_hydrolase-like"/>
</dbReference>
<evidence type="ECO:0000313" key="6">
    <source>
        <dbReference type="EMBL" id="SCL61503.1"/>
    </source>
</evidence>
<organism evidence="6 7">
    <name type="scientific">Micromonospora citrea</name>
    <dbReference type="NCBI Taxonomy" id="47855"/>
    <lineage>
        <taxon>Bacteria</taxon>
        <taxon>Bacillati</taxon>
        <taxon>Actinomycetota</taxon>
        <taxon>Actinomycetes</taxon>
        <taxon>Micromonosporales</taxon>
        <taxon>Micromonosporaceae</taxon>
        <taxon>Micromonospora</taxon>
    </lineage>
</organism>
<dbReference type="OrthoDB" id="4654311at2"/>
<dbReference type="InterPro" id="IPR016292">
    <property type="entry name" value="Epoxide_hydrolase"/>
</dbReference>
<dbReference type="RefSeq" id="WP_091101039.1">
    <property type="nucleotide sequence ID" value="NZ_FMHZ01000002.1"/>
</dbReference>
<dbReference type="InterPro" id="IPR010497">
    <property type="entry name" value="Epoxide_hydro_N"/>
</dbReference>
<dbReference type="PANTHER" id="PTHR21661:SF35">
    <property type="entry name" value="EPOXIDE HYDROLASE"/>
    <property type="match status" value="1"/>
</dbReference>
<dbReference type="Proteomes" id="UP000199001">
    <property type="component" value="Unassembled WGS sequence"/>
</dbReference>
<feature type="domain" description="Epoxide hydrolase N-terminal" evidence="5">
    <location>
        <begin position="4"/>
        <end position="112"/>
    </location>
</feature>
<accession>A0A1C6V552</accession>
<proteinExistence type="inferred from homology"/>
<evidence type="ECO:0000259" key="5">
    <source>
        <dbReference type="Pfam" id="PF06441"/>
    </source>
</evidence>
<dbReference type="PIRSF" id="PIRSF001112">
    <property type="entry name" value="Epoxide_hydrolase"/>
    <property type="match status" value="1"/>
</dbReference>
<dbReference type="PRINTS" id="PR00412">
    <property type="entry name" value="EPOXHYDRLASE"/>
</dbReference>
<dbReference type="STRING" id="47855.GA0070606_3452"/>
<protein>
    <submittedName>
        <fullName evidence="6">Pimeloyl-ACP methyl ester carboxylesterase</fullName>
    </submittedName>
</protein>
<feature type="active site" description="Proton acceptor" evidence="4">
    <location>
        <position position="359"/>
    </location>
</feature>
<name>A0A1C6V552_9ACTN</name>
<keyword evidence="3" id="KW-0378">Hydrolase</keyword>
<dbReference type="GO" id="GO:0097176">
    <property type="term" value="P:epoxide metabolic process"/>
    <property type="evidence" value="ECO:0007669"/>
    <property type="project" value="TreeGrafter"/>
</dbReference>
<keyword evidence="7" id="KW-1185">Reference proteome</keyword>
<dbReference type="Pfam" id="PF06441">
    <property type="entry name" value="EHN"/>
    <property type="match status" value="1"/>
</dbReference>
<dbReference type="EMBL" id="FMHZ01000002">
    <property type="protein sequence ID" value="SCL61503.1"/>
    <property type="molecule type" value="Genomic_DNA"/>
</dbReference>
<evidence type="ECO:0000313" key="7">
    <source>
        <dbReference type="Proteomes" id="UP000199001"/>
    </source>
</evidence>
<dbReference type="SUPFAM" id="SSF53474">
    <property type="entry name" value="alpha/beta-Hydrolases"/>
    <property type="match status" value="1"/>
</dbReference>
<comment type="similarity">
    <text evidence="1">Belongs to the peptidase S33 family.</text>
</comment>
<evidence type="ECO:0000256" key="1">
    <source>
        <dbReference type="ARBA" id="ARBA00010088"/>
    </source>
</evidence>
<gene>
    <name evidence="6" type="ORF">GA0070606_3452</name>
</gene>
<evidence type="ECO:0000256" key="4">
    <source>
        <dbReference type="PIRSR" id="PIRSR001112-1"/>
    </source>
</evidence>
<feature type="active site" description="Proton donor" evidence="4">
    <location>
        <position position="307"/>
    </location>
</feature>